<dbReference type="Proteomes" id="UP000051500">
    <property type="component" value="Unassembled WGS sequence"/>
</dbReference>
<dbReference type="EMBL" id="JQBZ01000025">
    <property type="protein sequence ID" value="KRN88549.1"/>
    <property type="molecule type" value="Genomic_DNA"/>
</dbReference>
<gene>
    <name evidence="1" type="ORF">IV53_GL000514</name>
</gene>
<protein>
    <submittedName>
        <fullName evidence="1">Uncharacterized protein</fullName>
    </submittedName>
</protein>
<reference evidence="1 2" key="1">
    <citation type="journal article" date="2015" name="Genome Announc.">
        <title>Expanding the biotechnology potential of lactobacilli through comparative genomics of 213 strains and associated genera.</title>
        <authorList>
            <person name="Sun Z."/>
            <person name="Harris H.M."/>
            <person name="McCann A."/>
            <person name="Guo C."/>
            <person name="Argimon S."/>
            <person name="Zhang W."/>
            <person name="Yang X."/>
            <person name="Jeffery I.B."/>
            <person name="Cooney J.C."/>
            <person name="Kagawa T.F."/>
            <person name="Liu W."/>
            <person name="Song Y."/>
            <person name="Salvetti E."/>
            <person name="Wrobel A."/>
            <person name="Rasinkangas P."/>
            <person name="Parkhill J."/>
            <person name="Rea M.C."/>
            <person name="O'Sullivan O."/>
            <person name="Ritari J."/>
            <person name="Douillard F.P."/>
            <person name="Paul Ross R."/>
            <person name="Yang R."/>
            <person name="Briner A.E."/>
            <person name="Felis G.E."/>
            <person name="de Vos W.M."/>
            <person name="Barrangou R."/>
            <person name="Klaenhammer T.R."/>
            <person name="Caufield P.W."/>
            <person name="Cui Y."/>
            <person name="Zhang H."/>
            <person name="O'Toole P.W."/>
        </authorList>
    </citation>
    <scope>NUCLEOTIDE SEQUENCE [LARGE SCALE GENOMIC DNA]</scope>
    <source>
        <strain evidence="1 2">DSM 22408</strain>
    </source>
</reference>
<accession>A0A0R2KM58</accession>
<evidence type="ECO:0000313" key="1">
    <source>
        <dbReference type="EMBL" id="KRN88549.1"/>
    </source>
</evidence>
<dbReference type="PATRIC" id="fig|1122146.4.peg.526"/>
<dbReference type="AlphaFoldDB" id="A0A0R2KM58"/>
<organism evidence="1 2">
    <name type="scientific">Ligilactobacillus ceti DSM 22408</name>
    <dbReference type="NCBI Taxonomy" id="1122146"/>
    <lineage>
        <taxon>Bacteria</taxon>
        <taxon>Bacillati</taxon>
        <taxon>Bacillota</taxon>
        <taxon>Bacilli</taxon>
        <taxon>Lactobacillales</taxon>
        <taxon>Lactobacillaceae</taxon>
        <taxon>Ligilactobacillus</taxon>
    </lineage>
</organism>
<proteinExistence type="predicted"/>
<name>A0A0R2KM58_9LACO</name>
<sequence length="101" mass="11182">MYPIDYAFDKEIPELDIVFPDVKTEGLVGTIELPPGILAQINVAGDEGYDTPASKVEVVNPAAWLKTDAGEDITVNGYNLKDLTRKGYEAFKDDLKEYKLT</sequence>
<keyword evidence="2" id="KW-1185">Reference proteome</keyword>
<comment type="caution">
    <text evidence="1">The sequence shown here is derived from an EMBL/GenBank/DDBJ whole genome shotgun (WGS) entry which is preliminary data.</text>
</comment>
<evidence type="ECO:0000313" key="2">
    <source>
        <dbReference type="Proteomes" id="UP000051500"/>
    </source>
</evidence>